<dbReference type="InterPro" id="IPR056648">
    <property type="entry name" value="DUF7746"/>
</dbReference>
<evidence type="ECO:0000313" key="3">
    <source>
        <dbReference type="Proteomes" id="UP000824120"/>
    </source>
</evidence>
<reference evidence="2 3" key="1">
    <citation type="submission" date="2020-09" db="EMBL/GenBank/DDBJ databases">
        <title>De no assembly of potato wild relative species, Solanum commersonii.</title>
        <authorList>
            <person name="Cho K."/>
        </authorList>
    </citation>
    <scope>NUCLEOTIDE SEQUENCE [LARGE SCALE GENOMIC DNA]</scope>
    <source>
        <strain evidence="2">LZ3.2</strain>
        <tissue evidence="2">Leaf</tissue>
    </source>
</reference>
<dbReference type="SUPFAM" id="SSF57756">
    <property type="entry name" value="Retrovirus zinc finger-like domains"/>
    <property type="match status" value="1"/>
</dbReference>
<dbReference type="GO" id="GO:0008270">
    <property type="term" value="F:zinc ion binding"/>
    <property type="evidence" value="ECO:0007669"/>
    <property type="project" value="InterPro"/>
</dbReference>
<dbReference type="InterPro" id="IPR036875">
    <property type="entry name" value="Znf_CCHC_sf"/>
</dbReference>
<gene>
    <name evidence="2" type="ORF">H5410_036394</name>
</gene>
<sequence>MQYKENKFLSHTSHSGREITEWNIDRLAKHQIYNKLDEIGMAITTYKMRNSSDKQSATLITAEFTGTLKNWWDNYLTKDNRKSILNATAINPVIKNESSGQTIENQILEDATTTLIYNIAKKFIREPQLFQDRSLEILTNISSPKLDDFRWYKYVFLNKVMIRKNVKHRRKSYKDKHNKPHYYKRKYKKSKLDNSNTNTCWNFGKIGHRARDCRAPNKTKDKINRLELEDEIKNRLYSILDESQTSSKGSSSEDDQLNMIYSSESNCSADCGCEGAVCTCPDHSINVISSKSKEVFFDMVEHIKNPNYKKKYLIAIKDIILNQQSDYHSIKPFSMTNALNKFREQNSETTLQDLRTELVHVKKEIKEIK</sequence>
<dbReference type="GO" id="GO:0003676">
    <property type="term" value="F:nucleic acid binding"/>
    <property type="evidence" value="ECO:0007669"/>
    <property type="project" value="InterPro"/>
</dbReference>
<name>A0A9J5Y571_SOLCO</name>
<protein>
    <recommendedName>
        <fullName evidence="1">DUF7746 domain-containing protein</fullName>
    </recommendedName>
</protein>
<evidence type="ECO:0000259" key="1">
    <source>
        <dbReference type="Pfam" id="PF24925"/>
    </source>
</evidence>
<feature type="domain" description="DUF7746" evidence="1">
    <location>
        <begin position="15"/>
        <end position="95"/>
    </location>
</feature>
<comment type="caution">
    <text evidence="2">The sequence shown here is derived from an EMBL/GenBank/DDBJ whole genome shotgun (WGS) entry which is preliminary data.</text>
</comment>
<dbReference type="EMBL" id="JACXVP010000007">
    <property type="protein sequence ID" value="KAG5595162.1"/>
    <property type="molecule type" value="Genomic_DNA"/>
</dbReference>
<dbReference type="PANTHER" id="PTHR33054">
    <property type="entry name" value="CCHC-TYPE DOMAIN-CONTAINING PROTEIN"/>
    <property type="match status" value="1"/>
</dbReference>
<proteinExistence type="predicted"/>
<dbReference type="AlphaFoldDB" id="A0A9J5Y571"/>
<accession>A0A9J5Y571</accession>
<keyword evidence="3" id="KW-1185">Reference proteome</keyword>
<dbReference type="Proteomes" id="UP000824120">
    <property type="component" value="Chromosome 7"/>
</dbReference>
<dbReference type="PANTHER" id="PTHR33054:SF9">
    <property type="entry name" value="CCHC-TYPE DOMAIN-CONTAINING PROTEIN"/>
    <property type="match status" value="1"/>
</dbReference>
<evidence type="ECO:0000313" key="2">
    <source>
        <dbReference type="EMBL" id="KAG5595162.1"/>
    </source>
</evidence>
<organism evidence="2 3">
    <name type="scientific">Solanum commersonii</name>
    <name type="common">Commerson's wild potato</name>
    <name type="synonym">Commerson's nightshade</name>
    <dbReference type="NCBI Taxonomy" id="4109"/>
    <lineage>
        <taxon>Eukaryota</taxon>
        <taxon>Viridiplantae</taxon>
        <taxon>Streptophyta</taxon>
        <taxon>Embryophyta</taxon>
        <taxon>Tracheophyta</taxon>
        <taxon>Spermatophyta</taxon>
        <taxon>Magnoliopsida</taxon>
        <taxon>eudicotyledons</taxon>
        <taxon>Gunneridae</taxon>
        <taxon>Pentapetalae</taxon>
        <taxon>asterids</taxon>
        <taxon>lamiids</taxon>
        <taxon>Solanales</taxon>
        <taxon>Solanaceae</taxon>
        <taxon>Solanoideae</taxon>
        <taxon>Solaneae</taxon>
        <taxon>Solanum</taxon>
    </lineage>
</organism>
<dbReference type="OrthoDB" id="1305700at2759"/>
<dbReference type="Pfam" id="PF24925">
    <property type="entry name" value="DUF7746"/>
    <property type="match status" value="1"/>
</dbReference>